<dbReference type="EMBL" id="CAJOBQ010000578">
    <property type="protein sequence ID" value="CAF4384355.1"/>
    <property type="molecule type" value="Genomic_DNA"/>
</dbReference>
<organism evidence="3 5">
    <name type="scientific">Rotaria socialis</name>
    <dbReference type="NCBI Taxonomy" id="392032"/>
    <lineage>
        <taxon>Eukaryota</taxon>
        <taxon>Metazoa</taxon>
        <taxon>Spiralia</taxon>
        <taxon>Gnathifera</taxon>
        <taxon>Rotifera</taxon>
        <taxon>Eurotatoria</taxon>
        <taxon>Bdelloidea</taxon>
        <taxon>Philodinida</taxon>
        <taxon>Philodinidae</taxon>
        <taxon>Rotaria</taxon>
    </lineage>
</organism>
<dbReference type="Proteomes" id="UP000663851">
    <property type="component" value="Unassembled WGS sequence"/>
</dbReference>
<dbReference type="Proteomes" id="UP000663862">
    <property type="component" value="Unassembled WGS sequence"/>
</dbReference>
<evidence type="ECO:0000313" key="1">
    <source>
        <dbReference type="EMBL" id="CAF3311794.1"/>
    </source>
</evidence>
<dbReference type="SUPFAM" id="SSF52058">
    <property type="entry name" value="L domain-like"/>
    <property type="match status" value="1"/>
</dbReference>
<name>A0A820H2V8_9BILA</name>
<dbReference type="EMBL" id="CAJNYD010004826">
    <property type="protein sequence ID" value="CAF3640809.1"/>
    <property type="molecule type" value="Genomic_DNA"/>
</dbReference>
<dbReference type="AlphaFoldDB" id="A0A820H2V8"/>
<comment type="caution">
    <text evidence="3">The sequence shown here is derived from an EMBL/GenBank/DDBJ whole genome shotgun (WGS) entry which is preliminary data.</text>
</comment>
<evidence type="ECO:0000313" key="5">
    <source>
        <dbReference type="Proteomes" id="UP000663851"/>
    </source>
</evidence>
<accession>A0A820H2V8</accession>
<gene>
    <name evidence="1" type="ORF">FME351_LOCUS469</name>
    <name evidence="3" type="ORF">HFQ381_LOCUS12650</name>
    <name evidence="2" type="ORF">LUA448_LOCUS32439</name>
    <name evidence="4" type="ORF">TSG867_LOCUS11812</name>
</gene>
<evidence type="ECO:0000313" key="3">
    <source>
        <dbReference type="EMBL" id="CAF4286884.1"/>
    </source>
</evidence>
<evidence type="ECO:0000313" key="4">
    <source>
        <dbReference type="EMBL" id="CAF4384355.1"/>
    </source>
</evidence>
<reference evidence="3" key="1">
    <citation type="submission" date="2021-02" db="EMBL/GenBank/DDBJ databases">
        <authorList>
            <person name="Nowell W R."/>
        </authorList>
    </citation>
    <scope>NUCLEOTIDE SEQUENCE</scope>
</reference>
<proteinExistence type="predicted"/>
<dbReference type="EMBL" id="CAJNYU010000010">
    <property type="protein sequence ID" value="CAF3311794.1"/>
    <property type="molecule type" value="Genomic_DNA"/>
</dbReference>
<evidence type="ECO:0000313" key="2">
    <source>
        <dbReference type="EMBL" id="CAF3640809.1"/>
    </source>
</evidence>
<sequence>MEKLPNELWQISFSYLHGIEILYSFHNLNIRFEQLIKPYVSNVDLSDISYKSFKQINDQIFPQYTNQIRSLTLKNRFQLYLFNEFCEQQLSPTKILQNTRSYRHNRNIKKQEQRTLSNKIKSCFQLPKNLRRLTLIDDRHREIIHDCCSCGFDDESPTPIDFNFEQIPPEFCTHLKELHVFAYFDLNRTLEQIASHSQLPVSLTHLTLIRANGGGIQTTTNMIMPNIKSLTIQLSGLQAVFPFFRIMTNLNELNVSILTNNDLFSTFLNDADDSTNEDVNFQIPSSLTKLHLESVRSSRDRFSPKYQEIKKFLFLFKHQLQSLSLIVFNSRDKEFANLNGFQNNFSHLKSFQYYIHTNQCPTDFNQCVKKLPNGAYELYTPKHRPSSFTLNNRRRMQHRGDIREMCYDNLTALTLDDNTTLKKVQIAPKLRNLIEINYLITADWKLDGYDPECLHKVLSLSPNMKMFNIDGETSQQVISILKVLPISSLKNFTHLLVRFEETAFDSRFLIELARIISSKNNLKYLYIHCFGSKYSQNSTNPFLSTTMMDHVEKYFHNLIHLDLSISRKSIRQEQAYNRFKVWLHQHNNQFMTLVTLNDSKTETKLTLWR</sequence>
<dbReference type="Proteomes" id="UP000663869">
    <property type="component" value="Unassembled WGS sequence"/>
</dbReference>
<dbReference type="Proteomes" id="UP000663833">
    <property type="component" value="Unassembled WGS sequence"/>
</dbReference>
<dbReference type="EMBL" id="CAJOBO010000771">
    <property type="protein sequence ID" value="CAF4286884.1"/>
    <property type="molecule type" value="Genomic_DNA"/>
</dbReference>
<protein>
    <submittedName>
        <fullName evidence="3">Uncharacterized protein</fullName>
    </submittedName>
</protein>